<evidence type="ECO:0000256" key="8">
    <source>
        <dbReference type="ARBA" id="ARBA00023288"/>
    </source>
</evidence>
<dbReference type="PANTHER" id="PTHR15902:SF5">
    <property type="entry name" value="NEURITIN"/>
    <property type="match status" value="1"/>
</dbReference>
<organism evidence="9 10">
    <name type="scientific">Oncorhynchus tshawytscha</name>
    <name type="common">Chinook salmon</name>
    <name type="synonym">Salmo tshawytscha</name>
    <dbReference type="NCBI Taxonomy" id="74940"/>
    <lineage>
        <taxon>Eukaryota</taxon>
        <taxon>Metazoa</taxon>
        <taxon>Chordata</taxon>
        <taxon>Craniata</taxon>
        <taxon>Vertebrata</taxon>
        <taxon>Euteleostomi</taxon>
        <taxon>Actinopterygii</taxon>
        <taxon>Neopterygii</taxon>
        <taxon>Teleostei</taxon>
        <taxon>Protacanthopterygii</taxon>
        <taxon>Salmoniformes</taxon>
        <taxon>Salmonidae</taxon>
        <taxon>Salmoninae</taxon>
        <taxon>Oncorhynchus</taxon>
    </lineage>
</organism>
<comment type="subcellular location">
    <subcellularLocation>
        <location evidence="1">Cell membrane</location>
        <topology evidence="1">Lipid-anchor</topology>
        <topology evidence="1">GPI-anchor</topology>
    </subcellularLocation>
</comment>
<keyword evidence="4" id="KW-0336">GPI-anchor</keyword>
<evidence type="ECO:0008006" key="11">
    <source>
        <dbReference type="Google" id="ProtNLM"/>
    </source>
</evidence>
<reference evidence="9" key="2">
    <citation type="submission" date="2025-08" db="UniProtKB">
        <authorList>
            <consortium name="Ensembl"/>
        </authorList>
    </citation>
    <scope>IDENTIFICATION</scope>
</reference>
<dbReference type="InterPro" id="IPR026144">
    <property type="entry name" value="Neuritin_fam"/>
</dbReference>
<keyword evidence="3" id="KW-1003">Cell membrane</keyword>
<comment type="similarity">
    <text evidence="2">Belongs to the neuritin family.</text>
</comment>
<evidence type="ECO:0000256" key="3">
    <source>
        <dbReference type="ARBA" id="ARBA00022475"/>
    </source>
</evidence>
<protein>
    <recommendedName>
        <fullName evidence="11">Neuritin</fullName>
    </recommendedName>
</protein>
<evidence type="ECO:0000313" key="9">
    <source>
        <dbReference type="Ensembl" id="ENSOTSP00005125369.1"/>
    </source>
</evidence>
<dbReference type="RefSeq" id="XP_024283341.1">
    <property type="nucleotide sequence ID" value="XM_024427573.2"/>
</dbReference>
<reference evidence="9" key="3">
    <citation type="submission" date="2025-09" db="UniProtKB">
        <authorList>
            <consortium name="Ensembl"/>
        </authorList>
    </citation>
    <scope>IDENTIFICATION</scope>
</reference>
<reference evidence="10" key="1">
    <citation type="journal article" date="2018" name="PLoS ONE">
        <title>Chinook salmon (Oncorhynchus tshawytscha) genome and transcriptome.</title>
        <authorList>
            <person name="Christensen K.A."/>
            <person name="Leong J.S."/>
            <person name="Sakhrani D."/>
            <person name="Biagi C.A."/>
            <person name="Minkley D.R."/>
            <person name="Withler R.E."/>
            <person name="Rondeau E.B."/>
            <person name="Koop B.F."/>
            <person name="Devlin R.H."/>
        </authorList>
    </citation>
    <scope>NUCLEOTIDE SEQUENCE [LARGE SCALE GENOMIC DNA]</scope>
</reference>
<evidence type="ECO:0000256" key="4">
    <source>
        <dbReference type="ARBA" id="ARBA00022622"/>
    </source>
</evidence>
<keyword evidence="10" id="KW-1185">Reference proteome</keyword>
<dbReference type="GO" id="GO:1990138">
    <property type="term" value="P:neuron projection extension"/>
    <property type="evidence" value="ECO:0007669"/>
    <property type="project" value="TreeGrafter"/>
</dbReference>
<keyword evidence="7" id="KW-0325">Glycoprotein</keyword>
<evidence type="ECO:0000256" key="5">
    <source>
        <dbReference type="ARBA" id="ARBA00022729"/>
    </source>
</evidence>
<keyword evidence="6" id="KW-0472">Membrane</keyword>
<evidence type="ECO:0000256" key="1">
    <source>
        <dbReference type="ARBA" id="ARBA00004609"/>
    </source>
</evidence>
<dbReference type="GO" id="GO:0005886">
    <property type="term" value="C:plasma membrane"/>
    <property type="evidence" value="ECO:0007669"/>
    <property type="project" value="UniProtKB-SubCell"/>
</dbReference>
<evidence type="ECO:0000256" key="6">
    <source>
        <dbReference type="ARBA" id="ARBA00023136"/>
    </source>
</evidence>
<accession>A0AAZ3QBK6</accession>
<proteinExistence type="inferred from homology"/>
<dbReference type="PANTHER" id="PTHR15902">
    <property type="entry name" value="NEURITIN-RELATED"/>
    <property type="match status" value="1"/>
</dbReference>
<evidence type="ECO:0000256" key="7">
    <source>
        <dbReference type="ARBA" id="ARBA00023180"/>
    </source>
</evidence>
<keyword evidence="8" id="KW-0449">Lipoprotein</keyword>
<dbReference type="Pfam" id="PF15056">
    <property type="entry name" value="NRN1"/>
    <property type="match status" value="1"/>
</dbReference>
<dbReference type="GeneID" id="112254758"/>
<dbReference type="Ensembl" id="ENSOTST00005179571.1">
    <property type="protein sequence ID" value="ENSOTSP00005125369.1"/>
    <property type="gene ID" value="ENSOTSG00005051973.1"/>
</dbReference>
<name>A0AAZ3QBK6_ONCTS</name>
<evidence type="ECO:0000256" key="2">
    <source>
        <dbReference type="ARBA" id="ARBA00008377"/>
    </source>
</evidence>
<evidence type="ECO:0000313" key="10">
    <source>
        <dbReference type="Proteomes" id="UP000694402"/>
    </source>
</evidence>
<dbReference type="GO" id="GO:0098552">
    <property type="term" value="C:side of membrane"/>
    <property type="evidence" value="ECO:0007669"/>
    <property type="project" value="UniProtKB-KW"/>
</dbReference>
<dbReference type="GeneTree" id="ENSGT00530000063853"/>
<dbReference type="KEGG" id="otw:112254758"/>
<dbReference type="Proteomes" id="UP000694402">
    <property type="component" value="Unassembled WGS sequence"/>
</dbReference>
<dbReference type="AlphaFoldDB" id="A0AAZ3QBK6"/>
<keyword evidence="5" id="KW-0732">Signal</keyword>
<sequence length="162" mass="17719">MSDFVGSHRWREAPSAGFDMGMGFTSAKILIFCACITLVSLAVARVSAADVKCENIYRDFSDCVLELGESMDNYQENVTSEMGVEAVCSHWEAFHTCALTALSGCQEVGSMWETLREDSRKIRFQGSLFDLCSPSSAPSLRSPLPLLFLGLLILGGPIWPPI</sequence>
<gene>
    <name evidence="9" type="primary">LOC112254758</name>
</gene>